<sequence length="53" mass="5482">MAQGYCGSEAPLRDEGGFVSNAGLAAGSCSKLHSHKKVAWGYGGSEAPLRNEE</sequence>
<keyword evidence="2" id="KW-1185">Reference proteome</keyword>
<evidence type="ECO:0000313" key="2">
    <source>
        <dbReference type="Proteomes" id="UP000014463"/>
    </source>
</evidence>
<dbReference type="EMBL" id="ASTJ01000011">
    <property type="protein sequence ID" value="EPC04131.1"/>
    <property type="molecule type" value="Genomic_DNA"/>
</dbReference>
<dbReference type="AlphaFoldDB" id="S2LHJ7"/>
<reference evidence="1 2" key="1">
    <citation type="journal article" date="2013" name="Genome Announc.">
        <title>Draft genome sequence of the moderately halophilic gammaproteobacterium Halomonas anticariensis FP35.</title>
        <authorList>
            <person name="Tahrioui A."/>
            <person name="Quesada E."/>
            <person name="Llamas I."/>
        </authorList>
    </citation>
    <scope>NUCLEOTIDE SEQUENCE [LARGE SCALE GENOMIC DNA]</scope>
    <source>
        <strain evidence="2">DSM 16096 / CECT 5854 / LMG 22089 / FP35</strain>
    </source>
</reference>
<organism evidence="1 2">
    <name type="scientific">Litchfieldella anticariensis (strain DSM 16096 / CECT 5854 / CIP 108499 / LMG 22089 / FP35)</name>
    <name type="common">Halomonas anticariensis</name>
    <dbReference type="NCBI Taxonomy" id="1121939"/>
    <lineage>
        <taxon>Bacteria</taxon>
        <taxon>Pseudomonadati</taxon>
        <taxon>Pseudomonadota</taxon>
        <taxon>Gammaproteobacteria</taxon>
        <taxon>Oceanospirillales</taxon>
        <taxon>Halomonadaceae</taxon>
        <taxon>Litchfieldella</taxon>
    </lineage>
</organism>
<proteinExistence type="predicted"/>
<accession>S2LHJ7</accession>
<dbReference type="Proteomes" id="UP000014463">
    <property type="component" value="Unassembled WGS sequence"/>
</dbReference>
<gene>
    <name evidence="1" type="ORF">L861_02130</name>
</gene>
<evidence type="ECO:0000313" key="1">
    <source>
        <dbReference type="EMBL" id="EPC04131.1"/>
    </source>
</evidence>
<name>S2LHJ7_LITA3</name>
<protein>
    <submittedName>
        <fullName evidence="1">Uncharacterized protein</fullName>
    </submittedName>
</protein>
<comment type="caution">
    <text evidence="1">The sequence shown here is derived from an EMBL/GenBank/DDBJ whole genome shotgun (WGS) entry which is preliminary data.</text>
</comment>